<name>V5GQ05_ANOGL</name>
<dbReference type="AlphaFoldDB" id="V5GQ05"/>
<evidence type="ECO:0000313" key="2">
    <source>
        <dbReference type="EMBL" id="JAB66224.1"/>
    </source>
</evidence>
<keyword evidence="1" id="KW-0812">Transmembrane</keyword>
<dbReference type="EMBL" id="GALX01002242">
    <property type="protein sequence ID" value="JAB66224.1"/>
    <property type="molecule type" value="Transcribed_RNA"/>
</dbReference>
<reference evidence="2" key="1">
    <citation type="submission" date="2013-07" db="EMBL/GenBank/DDBJ databases">
        <title>Midgut Transcriptome Profiling of Anoplphora glabripennis, a Lignocellulose Degrading, Wood-Boring Cerambycid.</title>
        <authorList>
            <person name="Scully E.D."/>
            <person name="Hoover K."/>
            <person name="Carlson J.E."/>
            <person name="Tien M."/>
            <person name="Geib S.M."/>
        </authorList>
    </citation>
    <scope>NUCLEOTIDE SEQUENCE</scope>
</reference>
<feature type="transmembrane region" description="Helical" evidence="1">
    <location>
        <begin position="86"/>
        <end position="108"/>
    </location>
</feature>
<proteinExistence type="predicted"/>
<protein>
    <submittedName>
        <fullName evidence="2">Uncharacterized protein</fullName>
    </submittedName>
</protein>
<sequence length="131" mass="14654">MADLLQGVQEGAAAGSGDIPQDFKMPSTEELLKAIENMAELSEDQKKELVDSILARQQEGGDAGFAGFGALPNAPPLATNNFPLEIVWMLSLLSIVFLILVFFGYKLYKSLVERDRRREEKKRQKLQKKKK</sequence>
<keyword evidence="1" id="KW-0472">Membrane</keyword>
<accession>V5GQ05</accession>
<keyword evidence="1" id="KW-1133">Transmembrane helix</keyword>
<organism evidence="2">
    <name type="scientific">Anoplophora glabripennis</name>
    <name type="common">Asian longhorn beetle</name>
    <name type="synonym">Anoplophora nobilis</name>
    <dbReference type="NCBI Taxonomy" id="217634"/>
    <lineage>
        <taxon>Eukaryota</taxon>
        <taxon>Metazoa</taxon>
        <taxon>Ecdysozoa</taxon>
        <taxon>Arthropoda</taxon>
        <taxon>Hexapoda</taxon>
        <taxon>Insecta</taxon>
        <taxon>Pterygota</taxon>
        <taxon>Neoptera</taxon>
        <taxon>Endopterygota</taxon>
        <taxon>Coleoptera</taxon>
        <taxon>Polyphaga</taxon>
        <taxon>Cucujiformia</taxon>
        <taxon>Chrysomeloidea</taxon>
        <taxon>Cerambycidae</taxon>
        <taxon>Lamiinae</taxon>
        <taxon>Lamiini</taxon>
        <taxon>Anoplophora</taxon>
    </lineage>
</organism>
<evidence type="ECO:0000256" key="1">
    <source>
        <dbReference type="SAM" id="Phobius"/>
    </source>
</evidence>